<sequence length="122" mass="13794">MIFNFGLLVLVNILLAEGAEIFSYHEQKCAGDLSGNIQLDENTCYGMTGGNQQSFSVSNESDDYTVYVWYGNMQCNDAWSESFNHNDCRDLDNDEFSVLVSRGDVKSSIVKPQKHVKIDNFF</sequence>
<proteinExistence type="predicted"/>
<dbReference type="AlphaFoldDB" id="A0A0V1PUQ9"/>
<dbReference type="GeneID" id="26841358"/>
<dbReference type="Proteomes" id="UP000054251">
    <property type="component" value="Unassembled WGS sequence"/>
</dbReference>
<name>A0A0V1PUQ9_9ASCO</name>
<evidence type="ECO:0000256" key="1">
    <source>
        <dbReference type="SAM" id="SignalP"/>
    </source>
</evidence>
<comment type="caution">
    <text evidence="2">The sequence shown here is derived from an EMBL/GenBank/DDBJ whole genome shotgun (WGS) entry which is preliminary data.</text>
</comment>
<keyword evidence="3" id="KW-1185">Reference proteome</keyword>
<feature type="chain" id="PRO_5006884466" evidence="1">
    <location>
        <begin position="19"/>
        <end position="122"/>
    </location>
</feature>
<organism evidence="2 3">
    <name type="scientific">Debaryomyces fabryi</name>
    <dbReference type="NCBI Taxonomy" id="58627"/>
    <lineage>
        <taxon>Eukaryota</taxon>
        <taxon>Fungi</taxon>
        <taxon>Dikarya</taxon>
        <taxon>Ascomycota</taxon>
        <taxon>Saccharomycotina</taxon>
        <taxon>Pichiomycetes</taxon>
        <taxon>Debaryomycetaceae</taxon>
        <taxon>Debaryomyces</taxon>
    </lineage>
</organism>
<reference evidence="2 3" key="1">
    <citation type="submission" date="2015-11" db="EMBL/GenBank/DDBJ databases">
        <title>The genome of Debaryomyces fabryi.</title>
        <authorList>
            <person name="Tafer H."/>
            <person name="Lopandic K."/>
        </authorList>
    </citation>
    <scope>NUCLEOTIDE SEQUENCE [LARGE SCALE GENOMIC DNA]</scope>
    <source>
        <strain evidence="2 3">CBS 789</strain>
    </source>
</reference>
<gene>
    <name evidence="2" type="ORF">AC631_04349</name>
</gene>
<protein>
    <submittedName>
        <fullName evidence="2">Uncharacterized protein</fullName>
    </submittedName>
</protein>
<dbReference type="RefSeq" id="XP_015466008.1">
    <property type="nucleotide sequence ID" value="XM_015613178.1"/>
</dbReference>
<dbReference type="EMBL" id="LMYN01000114">
    <property type="protein sequence ID" value="KRZ99905.1"/>
    <property type="molecule type" value="Genomic_DNA"/>
</dbReference>
<keyword evidence="1" id="KW-0732">Signal</keyword>
<evidence type="ECO:0000313" key="3">
    <source>
        <dbReference type="Proteomes" id="UP000054251"/>
    </source>
</evidence>
<feature type="signal peptide" evidence="1">
    <location>
        <begin position="1"/>
        <end position="18"/>
    </location>
</feature>
<accession>A0A0V1PUQ9</accession>
<evidence type="ECO:0000313" key="2">
    <source>
        <dbReference type="EMBL" id="KRZ99905.1"/>
    </source>
</evidence>
<dbReference type="OrthoDB" id="10326039at2759"/>